<gene>
    <name evidence="2" type="ORF">ABVK25_006337</name>
</gene>
<reference evidence="2 3" key="1">
    <citation type="submission" date="2024-09" db="EMBL/GenBank/DDBJ databases">
        <title>Rethinking Asexuality: The Enigmatic Case of Functional Sexual Genes in Lepraria (Stereocaulaceae).</title>
        <authorList>
            <person name="Doellman M."/>
            <person name="Sun Y."/>
            <person name="Barcenas-Pena A."/>
            <person name="Lumbsch H.T."/>
            <person name="Grewe F."/>
        </authorList>
    </citation>
    <scope>NUCLEOTIDE SEQUENCE [LARGE SCALE GENOMIC DNA]</scope>
    <source>
        <strain evidence="2 3">Grewe 0041</strain>
    </source>
</reference>
<proteinExistence type="predicted"/>
<feature type="region of interest" description="Disordered" evidence="1">
    <location>
        <begin position="173"/>
        <end position="197"/>
    </location>
</feature>
<keyword evidence="3" id="KW-1185">Reference proteome</keyword>
<evidence type="ECO:0000256" key="1">
    <source>
        <dbReference type="SAM" id="MobiDB-lite"/>
    </source>
</evidence>
<protein>
    <submittedName>
        <fullName evidence="2">Uncharacterized protein</fullName>
    </submittedName>
</protein>
<sequence>MFPRTKLNQNCNSLKRKLLLKSNLNAKASEKPAFSLSTGSPWQGQLNTSAAALAFPENLRLSDAEARGKPTQKAVNQPKNMPKFRVQAAKTAAATSAKSISPPVFDFAETSNHRPFSFTAGPSTKKVEDGPKVAFQQSTKPESNGGLEDLAQNADTEGKAHFQFDCQARAVDIPRPETHFAETAQEQSQHLRKTSHC</sequence>
<feature type="region of interest" description="Disordered" evidence="1">
    <location>
        <begin position="136"/>
        <end position="161"/>
    </location>
</feature>
<dbReference type="EMBL" id="JBHFEH010000021">
    <property type="protein sequence ID" value="KAL2053343.1"/>
    <property type="molecule type" value="Genomic_DNA"/>
</dbReference>
<name>A0ABR4B7E0_9LECA</name>
<organism evidence="2 3">
    <name type="scientific">Lepraria finkii</name>
    <dbReference type="NCBI Taxonomy" id="1340010"/>
    <lineage>
        <taxon>Eukaryota</taxon>
        <taxon>Fungi</taxon>
        <taxon>Dikarya</taxon>
        <taxon>Ascomycota</taxon>
        <taxon>Pezizomycotina</taxon>
        <taxon>Lecanoromycetes</taxon>
        <taxon>OSLEUM clade</taxon>
        <taxon>Lecanoromycetidae</taxon>
        <taxon>Lecanorales</taxon>
        <taxon>Lecanorineae</taxon>
        <taxon>Stereocaulaceae</taxon>
        <taxon>Lepraria</taxon>
    </lineage>
</organism>
<evidence type="ECO:0000313" key="3">
    <source>
        <dbReference type="Proteomes" id="UP001590951"/>
    </source>
</evidence>
<dbReference type="Proteomes" id="UP001590951">
    <property type="component" value="Unassembled WGS sequence"/>
</dbReference>
<evidence type="ECO:0000313" key="2">
    <source>
        <dbReference type="EMBL" id="KAL2053343.1"/>
    </source>
</evidence>
<comment type="caution">
    <text evidence="2">The sequence shown here is derived from an EMBL/GenBank/DDBJ whole genome shotgun (WGS) entry which is preliminary data.</text>
</comment>
<accession>A0ABR4B7E0</accession>